<evidence type="ECO:0000259" key="2">
    <source>
        <dbReference type="Pfam" id="PF23088"/>
    </source>
</evidence>
<dbReference type="InterPro" id="IPR043502">
    <property type="entry name" value="DNA/RNA_pol_sf"/>
</dbReference>
<dbReference type="EMBL" id="KL363313">
    <property type="protein sequence ID" value="KFD47817.1"/>
    <property type="molecule type" value="Genomic_DNA"/>
</dbReference>
<dbReference type="PANTHER" id="PTHR33050:SF7">
    <property type="entry name" value="RIBONUCLEASE H"/>
    <property type="match status" value="1"/>
</dbReference>
<dbReference type="GO" id="GO:0004523">
    <property type="term" value="F:RNA-DNA hybrid ribonuclease activity"/>
    <property type="evidence" value="ECO:0007669"/>
    <property type="project" value="InterPro"/>
</dbReference>
<reference evidence="3 4" key="1">
    <citation type="journal article" date="2014" name="Nat. Genet.">
        <title>Genome and transcriptome of the porcine whipworm Trichuris suis.</title>
        <authorList>
            <person name="Jex A.R."/>
            <person name="Nejsum P."/>
            <person name="Schwarz E.M."/>
            <person name="Hu L."/>
            <person name="Young N.D."/>
            <person name="Hall R.S."/>
            <person name="Korhonen P.K."/>
            <person name="Liao S."/>
            <person name="Thamsborg S."/>
            <person name="Xia J."/>
            <person name="Xu P."/>
            <person name="Wang S."/>
            <person name="Scheerlinck J.P."/>
            <person name="Hofmann A."/>
            <person name="Sternberg P.W."/>
            <person name="Wang J."/>
            <person name="Gasser R.B."/>
        </authorList>
    </citation>
    <scope>NUCLEOTIDE SEQUENCE [LARGE SCALE GENOMIC DNA]</scope>
    <source>
        <strain evidence="3">DCEP-RM93M</strain>
    </source>
</reference>
<dbReference type="Proteomes" id="UP000030764">
    <property type="component" value="Unassembled WGS sequence"/>
</dbReference>
<evidence type="ECO:0000259" key="1">
    <source>
        <dbReference type="Pfam" id="PF13456"/>
    </source>
</evidence>
<dbReference type="PANTHER" id="PTHR33050">
    <property type="entry name" value="REVERSE TRANSCRIPTASE DOMAIN-CONTAINING PROTEIN"/>
    <property type="match status" value="1"/>
</dbReference>
<sequence>MNWRKSCASIIAVDGNEIRCQGEGVVHLQSADGGQAKVDVIVTAKKPLGFDFILGMNAIMAFGGVSVGPRGYVRFGAKRKEVCAADVVSIKMDEKDFVLTFNPLTRCWTAAWKWSDSKGPDVLRNKIKEYAPAASASARTAYKEELQRWIENGWLVPYDKSKYGPAKGLIPLMAVVQRNKKKVRPVMDFRELNGFIETFTADADVCTQRLREWRRQGMNVSVIDLKTAYLQIHIDKSLWPFQTVMVEGRRFCLTRLGFGLNVAPLVMKTALNCVLSQDKDIKRGTSAYLDDVLVNEDVVKASRVEQHLARYGLLCKAHERVAEGARVLGLRVWGEHGRLAWQRDNKPSDVPQQLTRRSVFSYCGRLTGHFPVCGWLRVAVAFIKRTVTAATSSWDEAVEDGWLKPLLNEIAARVSREDPVRGRWDVSGNQARVWVDASALAIGAALEVDGSIVEDSAWLRPNDARHINMAELDAVIKGLNLALSWKMRSIELMTDSSMVFRWISDGLSGRARLKTKAANELLIRRRVGTVLSLVKEYGLELTVKLVKSANNRADALTRVPQRWLAIASAARKPSRAQCAEGHPA</sequence>
<protein>
    <submittedName>
        <fullName evidence="3">Uncharacterized protein</fullName>
    </submittedName>
</protein>
<dbReference type="Pfam" id="PF23088">
    <property type="entry name" value="DUF7047"/>
    <property type="match status" value="1"/>
</dbReference>
<feature type="domain" description="DUF7047" evidence="2">
    <location>
        <begin position="355"/>
        <end position="415"/>
    </location>
</feature>
<dbReference type="Gene3D" id="3.30.70.270">
    <property type="match status" value="1"/>
</dbReference>
<dbReference type="SUPFAM" id="SSF56672">
    <property type="entry name" value="DNA/RNA polymerases"/>
    <property type="match status" value="1"/>
</dbReference>
<feature type="domain" description="RNase H type-1" evidence="1">
    <location>
        <begin position="464"/>
        <end position="506"/>
    </location>
</feature>
<dbReference type="InterPro" id="IPR052055">
    <property type="entry name" value="Hepadnavirus_pol/RT"/>
</dbReference>
<dbReference type="InterPro" id="IPR002156">
    <property type="entry name" value="RNaseH_domain"/>
</dbReference>
<proteinExistence type="predicted"/>
<name>A0A085LS71_9BILA</name>
<dbReference type="Pfam" id="PF13456">
    <property type="entry name" value="RVT_3"/>
    <property type="match status" value="1"/>
</dbReference>
<dbReference type="InterPro" id="IPR036397">
    <property type="entry name" value="RNaseH_sf"/>
</dbReference>
<dbReference type="GO" id="GO:0006259">
    <property type="term" value="P:DNA metabolic process"/>
    <property type="evidence" value="ECO:0007669"/>
    <property type="project" value="UniProtKB-ARBA"/>
</dbReference>
<gene>
    <name evidence="3" type="ORF">M513_11297</name>
</gene>
<organism evidence="3 4">
    <name type="scientific">Trichuris suis</name>
    <name type="common">pig whipworm</name>
    <dbReference type="NCBI Taxonomy" id="68888"/>
    <lineage>
        <taxon>Eukaryota</taxon>
        <taxon>Metazoa</taxon>
        <taxon>Ecdysozoa</taxon>
        <taxon>Nematoda</taxon>
        <taxon>Enoplea</taxon>
        <taxon>Dorylaimia</taxon>
        <taxon>Trichinellida</taxon>
        <taxon>Trichuridae</taxon>
        <taxon>Trichuris</taxon>
    </lineage>
</organism>
<evidence type="ECO:0000313" key="4">
    <source>
        <dbReference type="Proteomes" id="UP000030764"/>
    </source>
</evidence>
<accession>A0A085LS71</accession>
<dbReference type="AlphaFoldDB" id="A0A085LS71"/>
<dbReference type="Gene3D" id="3.30.420.10">
    <property type="entry name" value="Ribonuclease H-like superfamily/Ribonuclease H"/>
    <property type="match status" value="1"/>
</dbReference>
<dbReference type="GO" id="GO:0003676">
    <property type="term" value="F:nucleic acid binding"/>
    <property type="evidence" value="ECO:0007669"/>
    <property type="project" value="InterPro"/>
</dbReference>
<dbReference type="Gene3D" id="3.10.10.10">
    <property type="entry name" value="HIV Type 1 Reverse Transcriptase, subunit A, domain 1"/>
    <property type="match status" value="1"/>
</dbReference>
<dbReference type="InterPro" id="IPR055475">
    <property type="entry name" value="DUF7047"/>
</dbReference>
<evidence type="ECO:0000313" key="3">
    <source>
        <dbReference type="EMBL" id="KFD47817.1"/>
    </source>
</evidence>
<keyword evidence="4" id="KW-1185">Reference proteome</keyword>
<dbReference type="InterPro" id="IPR043128">
    <property type="entry name" value="Rev_trsase/Diguanyl_cyclase"/>
</dbReference>